<organism>
    <name type="scientific">Branchiostoma floridae</name>
    <name type="common">Florida lancelet</name>
    <name type="synonym">Amphioxus</name>
    <dbReference type="NCBI Taxonomy" id="7739"/>
    <lineage>
        <taxon>Eukaryota</taxon>
        <taxon>Metazoa</taxon>
        <taxon>Chordata</taxon>
        <taxon>Cephalochordata</taxon>
        <taxon>Leptocardii</taxon>
        <taxon>Amphioxiformes</taxon>
        <taxon>Branchiostomatidae</taxon>
        <taxon>Branchiostoma</taxon>
    </lineage>
</organism>
<name>C3YPR9_BRAFL</name>
<accession>C3YPR9</accession>
<evidence type="ECO:0000313" key="2">
    <source>
        <dbReference type="EMBL" id="EEN57853.1"/>
    </source>
</evidence>
<dbReference type="InParanoid" id="C3YPR9"/>
<proteinExistence type="predicted"/>
<gene>
    <name evidence="2" type="ORF">BRAFLDRAFT_75942</name>
</gene>
<reference evidence="2" key="1">
    <citation type="journal article" date="2008" name="Nature">
        <title>The amphioxus genome and the evolution of the chordate karyotype.</title>
        <authorList>
            <consortium name="US DOE Joint Genome Institute (JGI-PGF)"/>
            <person name="Putnam N.H."/>
            <person name="Butts T."/>
            <person name="Ferrier D.E.K."/>
            <person name="Furlong R.F."/>
            <person name="Hellsten U."/>
            <person name="Kawashima T."/>
            <person name="Robinson-Rechavi M."/>
            <person name="Shoguchi E."/>
            <person name="Terry A."/>
            <person name="Yu J.-K."/>
            <person name="Benito-Gutierrez E.L."/>
            <person name="Dubchak I."/>
            <person name="Garcia-Fernandez J."/>
            <person name="Gibson-Brown J.J."/>
            <person name="Grigoriev I.V."/>
            <person name="Horton A.C."/>
            <person name="de Jong P.J."/>
            <person name="Jurka J."/>
            <person name="Kapitonov V.V."/>
            <person name="Kohara Y."/>
            <person name="Kuroki Y."/>
            <person name="Lindquist E."/>
            <person name="Lucas S."/>
            <person name="Osoegawa K."/>
            <person name="Pennacchio L.A."/>
            <person name="Salamov A.A."/>
            <person name="Satou Y."/>
            <person name="Sauka-Spengler T."/>
            <person name="Schmutz J."/>
            <person name="Shin-I T."/>
            <person name="Toyoda A."/>
            <person name="Bronner-Fraser M."/>
            <person name="Fujiyama A."/>
            <person name="Holland L.Z."/>
            <person name="Holland P.W.H."/>
            <person name="Satoh N."/>
            <person name="Rokhsar D.S."/>
        </authorList>
    </citation>
    <scope>NUCLEOTIDE SEQUENCE [LARGE SCALE GENOMIC DNA]</scope>
    <source>
        <strain evidence="2">S238N-H82</strain>
        <tissue evidence="2">Testes</tissue>
    </source>
</reference>
<evidence type="ECO:0000256" key="1">
    <source>
        <dbReference type="SAM" id="MobiDB-lite"/>
    </source>
</evidence>
<dbReference type="AlphaFoldDB" id="C3YPR9"/>
<feature type="region of interest" description="Disordered" evidence="1">
    <location>
        <begin position="202"/>
        <end position="222"/>
    </location>
</feature>
<sequence length="232" mass="25670">MASGLNFHAKSGAKDPKCSFGRRSLATPIFLFAINEAVDLFPIWYGGIRTCELEFGAKDPTFRLGRRSLATPIFLFAINETVDLFPIWYGGTCRVYGELLIVEIKLEASRHSSGRLQPRLELKRRLLRKADKTSRGGKICVWTPQGGTSQPEDSGGHGVVTVRSTFVLSTEELLKTDTKVRGGGFRAQRYEEQQFEDQARLAFRSPTPPSPPVHPTSPAAQGTDCESFGFLC</sequence>
<dbReference type="EMBL" id="GG666538">
    <property type="protein sequence ID" value="EEN57853.1"/>
    <property type="molecule type" value="Genomic_DNA"/>
</dbReference>
<protein>
    <submittedName>
        <fullName evidence="2">Uncharacterized protein</fullName>
    </submittedName>
</protein>
<feature type="compositionally biased region" description="Pro residues" evidence="1">
    <location>
        <begin position="206"/>
        <end position="215"/>
    </location>
</feature>